<keyword evidence="1" id="KW-0812">Transmembrane</keyword>
<protein>
    <recommendedName>
        <fullName evidence="4">Aromatic ring-opening dioxygenase LigA</fullName>
    </recommendedName>
</protein>
<keyword evidence="3" id="KW-1185">Reference proteome</keyword>
<feature type="transmembrane region" description="Helical" evidence="1">
    <location>
        <begin position="70"/>
        <end position="92"/>
    </location>
</feature>
<keyword evidence="1" id="KW-1133">Transmembrane helix</keyword>
<feature type="transmembrane region" description="Helical" evidence="1">
    <location>
        <begin position="164"/>
        <end position="186"/>
    </location>
</feature>
<dbReference type="EMBL" id="LJGU01000133">
    <property type="protein sequence ID" value="OEU96958.1"/>
    <property type="molecule type" value="Genomic_DNA"/>
</dbReference>
<organism evidence="2 3">
    <name type="scientific">Streptomyces oceani</name>
    <dbReference type="NCBI Taxonomy" id="1075402"/>
    <lineage>
        <taxon>Bacteria</taxon>
        <taxon>Bacillati</taxon>
        <taxon>Actinomycetota</taxon>
        <taxon>Actinomycetes</taxon>
        <taxon>Kitasatosporales</taxon>
        <taxon>Streptomycetaceae</taxon>
        <taxon>Streptomyces</taxon>
    </lineage>
</organism>
<evidence type="ECO:0000313" key="3">
    <source>
        <dbReference type="Proteomes" id="UP000176101"/>
    </source>
</evidence>
<accession>A0A1E7JZ45</accession>
<comment type="caution">
    <text evidence="2">The sequence shown here is derived from an EMBL/GenBank/DDBJ whole genome shotgun (WGS) entry which is preliminary data.</text>
</comment>
<dbReference type="AlphaFoldDB" id="A0A1E7JZ45"/>
<dbReference type="OrthoDB" id="4964568at2"/>
<dbReference type="STRING" id="1075402.AN216_18070"/>
<reference evidence="2 3" key="1">
    <citation type="journal article" date="2016" name="Front. Microbiol.">
        <title>Comparative Genomics Analysis of Streptomyces Species Reveals Their Adaptation to the Marine Environment and Their Diversity at the Genomic Level.</title>
        <authorList>
            <person name="Tian X."/>
            <person name="Zhang Z."/>
            <person name="Yang T."/>
            <person name="Chen M."/>
            <person name="Li J."/>
            <person name="Chen F."/>
            <person name="Yang J."/>
            <person name="Li W."/>
            <person name="Zhang B."/>
            <person name="Zhang Z."/>
            <person name="Wu J."/>
            <person name="Zhang C."/>
            <person name="Long L."/>
            <person name="Xiao J."/>
        </authorList>
    </citation>
    <scope>NUCLEOTIDE SEQUENCE [LARGE SCALE GENOMIC DNA]</scope>
    <source>
        <strain evidence="2 3">SCSIO 02100</strain>
    </source>
</reference>
<proteinExistence type="predicted"/>
<feature type="transmembrane region" description="Helical" evidence="1">
    <location>
        <begin position="241"/>
        <end position="262"/>
    </location>
</feature>
<feature type="transmembrane region" description="Helical" evidence="1">
    <location>
        <begin position="112"/>
        <end position="135"/>
    </location>
</feature>
<sequence>MAGCAPYICLKIAWICGSGVGIPADSWLLDPAHVTTMRLVNAGTVLMDAAVIVLALLFTRPWGRRTPAWLPVLPAWFATGLLAPVMLGFLAQSLFGSGTSRPAGEPEFLEDWVFLVVYTGFVVQGLALSGLFVSYARTRWSHLWRGPTGGAHAVHRAEPATKPALRVTAVAAALLAVLPLCAHLVWATGSTVGLSPHLAESRDGGLYTNALVDAVLLASAMTGTLLLAFPPRPYGTRVRIPLALPLALTWVGSAALVCWGGWTSVTALNGDGPASSTSALMSLTYAVQMSVGVCVSTIGAHFLAERAALRSREAG</sequence>
<feature type="transmembrane region" description="Helical" evidence="1">
    <location>
        <begin position="206"/>
        <end position="229"/>
    </location>
</feature>
<name>A0A1E7JZ45_9ACTN</name>
<feature type="transmembrane region" description="Helical" evidence="1">
    <location>
        <begin position="282"/>
        <end position="304"/>
    </location>
</feature>
<evidence type="ECO:0000313" key="2">
    <source>
        <dbReference type="EMBL" id="OEU96958.1"/>
    </source>
</evidence>
<dbReference type="Proteomes" id="UP000176101">
    <property type="component" value="Unassembled WGS sequence"/>
</dbReference>
<feature type="transmembrane region" description="Helical" evidence="1">
    <location>
        <begin position="39"/>
        <end position="58"/>
    </location>
</feature>
<evidence type="ECO:0008006" key="4">
    <source>
        <dbReference type="Google" id="ProtNLM"/>
    </source>
</evidence>
<evidence type="ECO:0000256" key="1">
    <source>
        <dbReference type="SAM" id="Phobius"/>
    </source>
</evidence>
<keyword evidence="1" id="KW-0472">Membrane</keyword>
<gene>
    <name evidence="2" type="ORF">AN216_18070</name>
</gene>